<protein>
    <recommendedName>
        <fullName evidence="7 9">Uroporphyrinogen-III synthase</fullName>
        <ecNumber evidence="3 9">4.2.1.75</ecNumber>
    </recommendedName>
</protein>
<dbReference type="Proteomes" id="UP001157353">
    <property type="component" value="Unassembled WGS sequence"/>
</dbReference>
<sequence length="246" mass="27623">MAKPRLLVTRFAPHAQRLSDLLNEHGIFTIAQPLLEVNAIEGKGFPLSKSYDFIVAVSCNAVTYSHLNLQGKEWPKSHYLAVGEATKSLLEKKTKQLVTIPETVFNSEGLLALPILKNVDNCSILILRGLGGREYLKQHLCKRGAFVDYYESYQRVAIALPTIMMSQKWQQQGINGAIISSIELLEQLIKVTAKEQQSWLKSITLFAASERIINYAQSLGFHHTALLPSIANQDIIDYFTNEDSYD</sequence>
<evidence type="ECO:0000256" key="4">
    <source>
        <dbReference type="ARBA" id="ARBA00023239"/>
    </source>
</evidence>
<comment type="caution">
    <text evidence="11">The sequence shown here is derived from an EMBL/GenBank/DDBJ whole genome shotgun (WGS) entry which is preliminary data.</text>
</comment>
<dbReference type="PANTHER" id="PTHR38042">
    <property type="entry name" value="UROPORPHYRINOGEN-III SYNTHASE, CHLOROPLASTIC"/>
    <property type="match status" value="1"/>
</dbReference>
<keyword evidence="5 9" id="KW-0627">Porphyrin biosynthesis</keyword>
<evidence type="ECO:0000256" key="2">
    <source>
        <dbReference type="ARBA" id="ARBA00008133"/>
    </source>
</evidence>
<dbReference type="GO" id="GO:0008168">
    <property type="term" value="F:methyltransferase activity"/>
    <property type="evidence" value="ECO:0007669"/>
    <property type="project" value="UniProtKB-KW"/>
</dbReference>
<evidence type="ECO:0000313" key="12">
    <source>
        <dbReference type="Proteomes" id="UP001157353"/>
    </source>
</evidence>
<keyword evidence="11" id="KW-0808">Transferase</keyword>
<dbReference type="CDD" id="cd06578">
    <property type="entry name" value="HemD"/>
    <property type="match status" value="1"/>
</dbReference>
<evidence type="ECO:0000256" key="1">
    <source>
        <dbReference type="ARBA" id="ARBA00004772"/>
    </source>
</evidence>
<dbReference type="RefSeq" id="WP_284203717.1">
    <property type="nucleotide sequence ID" value="NZ_BSPQ01000005.1"/>
</dbReference>
<dbReference type="InterPro" id="IPR036108">
    <property type="entry name" value="4pyrrol_syn_uPrphyn_synt_sf"/>
</dbReference>
<comment type="similarity">
    <text evidence="2 9">Belongs to the uroporphyrinogen-III synthase family.</text>
</comment>
<comment type="pathway">
    <text evidence="1 9">Porphyrin-containing compound metabolism; protoporphyrin-IX biosynthesis; coproporphyrinogen-III from 5-aminolevulinate: step 3/4.</text>
</comment>
<keyword evidence="4 9" id="KW-0456">Lyase</keyword>
<dbReference type="InterPro" id="IPR039793">
    <property type="entry name" value="UROS/Hem4"/>
</dbReference>
<evidence type="ECO:0000259" key="10">
    <source>
        <dbReference type="Pfam" id="PF02602"/>
    </source>
</evidence>
<evidence type="ECO:0000256" key="6">
    <source>
        <dbReference type="ARBA" id="ARBA00037589"/>
    </source>
</evidence>
<comment type="function">
    <text evidence="6 9">Catalyzes cyclization of the linear tetrapyrrole, hydroxymethylbilane, to the macrocyclic uroporphyrinogen III.</text>
</comment>
<gene>
    <name evidence="11" type="primary">hemD</name>
    <name evidence="11" type="ORF">GCM10007916_16620</name>
</gene>
<dbReference type="Pfam" id="PF02602">
    <property type="entry name" value="HEM4"/>
    <property type="match status" value="1"/>
</dbReference>
<dbReference type="EMBL" id="BSPQ01000005">
    <property type="protein sequence ID" value="GLS90595.1"/>
    <property type="molecule type" value="Genomic_DNA"/>
</dbReference>
<dbReference type="PANTHER" id="PTHR38042:SF1">
    <property type="entry name" value="UROPORPHYRINOGEN-III SYNTHASE, CHLOROPLASTIC"/>
    <property type="match status" value="1"/>
</dbReference>
<evidence type="ECO:0000313" key="11">
    <source>
        <dbReference type="EMBL" id="GLS90595.1"/>
    </source>
</evidence>
<keyword evidence="12" id="KW-1185">Reference proteome</keyword>
<feature type="domain" description="Tetrapyrrole biosynthesis uroporphyrinogen III synthase" evidence="10">
    <location>
        <begin position="17"/>
        <end position="223"/>
    </location>
</feature>
<dbReference type="GO" id="GO:0032259">
    <property type="term" value="P:methylation"/>
    <property type="evidence" value="ECO:0007669"/>
    <property type="project" value="UniProtKB-KW"/>
</dbReference>
<keyword evidence="11" id="KW-0489">Methyltransferase</keyword>
<name>A0ABQ6DZR2_9GAMM</name>
<accession>A0ABQ6DZR2</accession>
<dbReference type="Gene3D" id="3.40.50.10090">
    <property type="match status" value="2"/>
</dbReference>
<evidence type="ECO:0000256" key="9">
    <source>
        <dbReference type="RuleBase" id="RU366031"/>
    </source>
</evidence>
<organism evidence="11 12">
    <name type="scientific">Psychromonas marina</name>
    <dbReference type="NCBI Taxonomy" id="88364"/>
    <lineage>
        <taxon>Bacteria</taxon>
        <taxon>Pseudomonadati</taxon>
        <taxon>Pseudomonadota</taxon>
        <taxon>Gammaproteobacteria</taxon>
        <taxon>Alteromonadales</taxon>
        <taxon>Psychromonadaceae</taxon>
        <taxon>Psychromonas</taxon>
    </lineage>
</organism>
<evidence type="ECO:0000256" key="5">
    <source>
        <dbReference type="ARBA" id="ARBA00023244"/>
    </source>
</evidence>
<proteinExistence type="inferred from homology"/>
<dbReference type="InterPro" id="IPR003754">
    <property type="entry name" value="4pyrrol_synth_uPrphyn_synth"/>
</dbReference>
<reference evidence="12" key="1">
    <citation type="journal article" date="2019" name="Int. J. Syst. Evol. Microbiol.">
        <title>The Global Catalogue of Microorganisms (GCM) 10K type strain sequencing project: providing services to taxonomists for standard genome sequencing and annotation.</title>
        <authorList>
            <consortium name="The Broad Institute Genomics Platform"/>
            <consortium name="The Broad Institute Genome Sequencing Center for Infectious Disease"/>
            <person name="Wu L."/>
            <person name="Ma J."/>
        </authorList>
    </citation>
    <scope>NUCLEOTIDE SEQUENCE [LARGE SCALE GENOMIC DNA]</scope>
    <source>
        <strain evidence="12">NBRC 103166</strain>
    </source>
</reference>
<evidence type="ECO:0000256" key="8">
    <source>
        <dbReference type="ARBA" id="ARBA00048617"/>
    </source>
</evidence>
<dbReference type="EC" id="4.2.1.75" evidence="3 9"/>
<dbReference type="SUPFAM" id="SSF69618">
    <property type="entry name" value="HemD-like"/>
    <property type="match status" value="1"/>
</dbReference>
<comment type="catalytic activity">
    <reaction evidence="8 9">
        <text>hydroxymethylbilane = uroporphyrinogen III + H2O</text>
        <dbReference type="Rhea" id="RHEA:18965"/>
        <dbReference type="ChEBI" id="CHEBI:15377"/>
        <dbReference type="ChEBI" id="CHEBI:57308"/>
        <dbReference type="ChEBI" id="CHEBI:57845"/>
        <dbReference type="EC" id="4.2.1.75"/>
    </reaction>
</comment>
<evidence type="ECO:0000256" key="7">
    <source>
        <dbReference type="ARBA" id="ARBA00040167"/>
    </source>
</evidence>
<evidence type="ECO:0000256" key="3">
    <source>
        <dbReference type="ARBA" id="ARBA00013109"/>
    </source>
</evidence>